<keyword evidence="6" id="KW-0732">Signal</keyword>
<dbReference type="InterPro" id="IPR037185">
    <property type="entry name" value="EmrE-like"/>
</dbReference>
<feature type="transmembrane region" description="Helical" evidence="5">
    <location>
        <begin position="97"/>
        <end position="114"/>
    </location>
</feature>
<gene>
    <name evidence="8" type="ORF">Tharo_2326</name>
</gene>
<feature type="transmembrane region" description="Helical" evidence="5">
    <location>
        <begin position="177"/>
        <end position="199"/>
    </location>
</feature>
<name>A0A2R4BPU7_THAAR</name>
<dbReference type="SUPFAM" id="SSF103481">
    <property type="entry name" value="Multidrug resistance efflux transporter EmrE"/>
    <property type="match status" value="2"/>
</dbReference>
<dbReference type="Pfam" id="PF00892">
    <property type="entry name" value="EamA"/>
    <property type="match status" value="2"/>
</dbReference>
<keyword evidence="4 5" id="KW-0472">Membrane</keyword>
<evidence type="ECO:0000313" key="9">
    <source>
        <dbReference type="Proteomes" id="UP000241885"/>
    </source>
</evidence>
<evidence type="ECO:0000256" key="5">
    <source>
        <dbReference type="SAM" id="Phobius"/>
    </source>
</evidence>
<evidence type="ECO:0000256" key="3">
    <source>
        <dbReference type="ARBA" id="ARBA00022989"/>
    </source>
</evidence>
<dbReference type="InterPro" id="IPR000620">
    <property type="entry name" value="EamA_dom"/>
</dbReference>
<proteinExistence type="predicted"/>
<sequence>MHKKAMPAFWMIVSCFLFACMGVCVKLAAVDFSTGETVLYRGFVSMLIMAVLALAQRIPLSTPHWRLQLSRSLSGSIALACYFFAIGLLPLATAVTLNYTSPIFVALLLVLLLGERLRWPALLAVLIGFIGVALLLRPTLQPDQWPGALAGLGSGAVASLAYISVRELGRVGEPEVRTVFWFSLTTSLVGLSWTLATGFHLPAPGQLMTLLGIGLFGGLAQLAMTRSYRYGRTVVSANLSYATVVFASLFGVLIWDEAMPSSSWLAIALIVASAILISLATRRPGSPAQRAPASSRPAGD</sequence>
<feature type="transmembrane region" description="Helical" evidence="5">
    <location>
        <begin position="235"/>
        <end position="255"/>
    </location>
</feature>
<feature type="domain" description="EamA" evidence="7">
    <location>
        <begin position="146"/>
        <end position="278"/>
    </location>
</feature>
<reference evidence="8 9" key="1">
    <citation type="submission" date="2018-03" db="EMBL/GenBank/DDBJ databases">
        <title>Complete genome sequence of Thauera aromatica, a model organism for studying aromatic compound degradation under denitrifying conditions.</title>
        <authorList>
            <person name="Lo H.-Y."/>
            <person name="Goris T."/>
            <person name="Boll M."/>
            <person name="Mueller J.A."/>
        </authorList>
    </citation>
    <scope>NUCLEOTIDE SEQUENCE [LARGE SCALE GENOMIC DNA]</scope>
    <source>
        <strain evidence="8 9">K172</strain>
    </source>
</reference>
<evidence type="ECO:0000256" key="2">
    <source>
        <dbReference type="ARBA" id="ARBA00022692"/>
    </source>
</evidence>
<feature type="transmembrane region" description="Helical" evidence="5">
    <location>
        <begin position="205"/>
        <end position="223"/>
    </location>
</feature>
<dbReference type="KEGG" id="tak:Tharo_2326"/>
<feature type="signal peptide" evidence="6">
    <location>
        <begin position="1"/>
        <end position="19"/>
    </location>
</feature>
<accession>A0A2R4BPU7</accession>
<feature type="transmembrane region" description="Helical" evidence="5">
    <location>
        <begin position="145"/>
        <end position="165"/>
    </location>
</feature>
<evidence type="ECO:0000256" key="1">
    <source>
        <dbReference type="ARBA" id="ARBA00004141"/>
    </source>
</evidence>
<dbReference type="PANTHER" id="PTHR22911:SF6">
    <property type="entry name" value="SOLUTE CARRIER FAMILY 35 MEMBER G1"/>
    <property type="match status" value="1"/>
</dbReference>
<keyword evidence="9" id="KW-1185">Reference proteome</keyword>
<dbReference type="PANTHER" id="PTHR22911">
    <property type="entry name" value="ACYL-MALONYL CONDENSING ENZYME-RELATED"/>
    <property type="match status" value="1"/>
</dbReference>
<feature type="domain" description="EamA" evidence="7">
    <location>
        <begin position="8"/>
        <end position="136"/>
    </location>
</feature>
<evidence type="ECO:0000256" key="6">
    <source>
        <dbReference type="SAM" id="SignalP"/>
    </source>
</evidence>
<organism evidence="8 9">
    <name type="scientific">Thauera aromatica K172</name>
    <dbReference type="NCBI Taxonomy" id="44139"/>
    <lineage>
        <taxon>Bacteria</taxon>
        <taxon>Pseudomonadati</taxon>
        <taxon>Pseudomonadota</taxon>
        <taxon>Betaproteobacteria</taxon>
        <taxon>Rhodocyclales</taxon>
        <taxon>Zoogloeaceae</taxon>
        <taxon>Thauera</taxon>
    </lineage>
</organism>
<feature type="transmembrane region" description="Helical" evidence="5">
    <location>
        <begin position="261"/>
        <end position="280"/>
    </location>
</feature>
<dbReference type="Proteomes" id="UP000241885">
    <property type="component" value="Chromosome"/>
</dbReference>
<feature type="transmembrane region" description="Helical" evidence="5">
    <location>
        <begin position="38"/>
        <end position="60"/>
    </location>
</feature>
<dbReference type="AlphaFoldDB" id="A0A2R4BPU7"/>
<protein>
    <submittedName>
        <fullName evidence="8">DUF6 membrane protein</fullName>
    </submittedName>
</protein>
<dbReference type="PROSITE" id="PS51257">
    <property type="entry name" value="PROKAR_LIPOPROTEIN"/>
    <property type="match status" value="1"/>
</dbReference>
<evidence type="ECO:0000259" key="7">
    <source>
        <dbReference type="Pfam" id="PF00892"/>
    </source>
</evidence>
<dbReference type="EMBL" id="CP028339">
    <property type="protein sequence ID" value="AVR89223.1"/>
    <property type="molecule type" value="Genomic_DNA"/>
</dbReference>
<keyword evidence="2 5" id="KW-0812">Transmembrane</keyword>
<feature type="chain" id="PRO_5015337729" evidence="6">
    <location>
        <begin position="20"/>
        <end position="300"/>
    </location>
</feature>
<comment type="subcellular location">
    <subcellularLocation>
        <location evidence="1">Membrane</location>
        <topology evidence="1">Multi-pass membrane protein</topology>
    </subcellularLocation>
</comment>
<keyword evidence="3 5" id="KW-1133">Transmembrane helix</keyword>
<feature type="transmembrane region" description="Helical" evidence="5">
    <location>
        <begin position="72"/>
        <end position="91"/>
    </location>
</feature>
<feature type="transmembrane region" description="Helical" evidence="5">
    <location>
        <begin position="121"/>
        <end position="139"/>
    </location>
</feature>
<dbReference type="GO" id="GO:0016020">
    <property type="term" value="C:membrane"/>
    <property type="evidence" value="ECO:0007669"/>
    <property type="project" value="UniProtKB-SubCell"/>
</dbReference>
<evidence type="ECO:0000256" key="4">
    <source>
        <dbReference type="ARBA" id="ARBA00023136"/>
    </source>
</evidence>
<evidence type="ECO:0000313" key="8">
    <source>
        <dbReference type="EMBL" id="AVR89223.1"/>
    </source>
</evidence>